<evidence type="ECO:0000313" key="5">
    <source>
        <dbReference type="RefSeq" id="XP_034248363.1"/>
    </source>
</evidence>
<evidence type="ECO:0000313" key="4">
    <source>
        <dbReference type="RefSeq" id="XP_034248362.1"/>
    </source>
</evidence>
<dbReference type="GeneID" id="117649583"/>
<name>A0A6P8ZSY4_THRPL</name>
<proteinExistence type="predicted"/>
<feature type="chain" id="PRO_5044654916" evidence="2">
    <location>
        <begin position="22"/>
        <end position="130"/>
    </location>
</feature>
<evidence type="ECO:0000313" key="3">
    <source>
        <dbReference type="Proteomes" id="UP000515158"/>
    </source>
</evidence>
<feature type="region of interest" description="Disordered" evidence="1">
    <location>
        <begin position="64"/>
        <end position="100"/>
    </location>
</feature>
<protein>
    <submittedName>
        <fullName evidence="4 5">58 kDa phosphoprotein-like</fullName>
    </submittedName>
</protein>
<feature type="compositionally biased region" description="Low complexity" evidence="1">
    <location>
        <begin position="64"/>
        <end position="89"/>
    </location>
</feature>
<dbReference type="KEGG" id="tpal:117649583"/>
<sequence>MVSPMTALAVSAAALLCAVLASPVPSDDGRDASASAPSNFLSCANGVGSGNGFNNCTMPAAPSGVPSMPSGVPSMPSGVPSMPGGVPSMPSQPPSINQGVDCATAVGQGNGFNNCSNIFQPAGGSSRMED</sequence>
<accession>A0A6P8ZSY4</accession>
<dbReference type="RefSeq" id="XP_034248362.1">
    <property type="nucleotide sequence ID" value="XM_034392471.1"/>
</dbReference>
<gene>
    <name evidence="4 5" type="primary">LOC117649583</name>
</gene>
<dbReference type="AlphaFoldDB" id="A0A6P8ZSY4"/>
<keyword evidence="3" id="KW-1185">Reference proteome</keyword>
<evidence type="ECO:0000256" key="1">
    <source>
        <dbReference type="SAM" id="MobiDB-lite"/>
    </source>
</evidence>
<keyword evidence="2" id="KW-0732">Signal</keyword>
<dbReference type="Proteomes" id="UP000515158">
    <property type="component" value="Unplaced"/>
</dbReference>
<feature type="signal peptide" evidence="2">
    <location>
        <begin position="1"/>
        <end position="21"/>
    </location>
</feature>
<dbReference type="OrthoDB" id="10491391at2759"/>
<evidence type="ECO:0000256" key="2">
    <source>
        <dbReference type="SAM" id="SignalP"/>
    </source>
</evidence>
<dbReference type="RefSeq" id="XP_034248363.1">
    <property type="nucleotide sequence ID" value="XM_034392472.1"/>
</dbReference>
<reference evidence="4 5" key="1">
    <citation type="submission" date="2025-04" db="UniProtKB">
        <authorList>
            <consortium name="RefSeq"/>
        </authorList>
    </citation>
    <scope>IDENTIFICATION</scope>
    <source>
        <tissue evidence="4 5">Total insect</tissue>
    </source>
</reference>
<organism evidence="5">
    <name type="scientific">Thrips palmi</name>
    <name type="common">Melon thrips</name>
    <dbReference type="NCBI Taxonomy" id="161013"/>
    <lineage>
        <taxon>Eukaryota</taxon>
        <taxon>Metazoa</taxon>
        <taxon>Ecdysozoa</taxon>
        <taxon>Arthropoda</taxon>
        <taxon>Hexapoda</taxon>
        <taxon>Insecta</taxon>
        <taxon>Pterygota</taxon>
        <taxon>Neoptera</taxon>
        <taxon>Paraneoptera</taxon>
        <taxon>Thysanoptera</taxon>
        <taxon>Terebrantia</taxon>
        <taxon>Thripoidea</taxon>
        <taxon>Thripidae</taxon>
        <taxon>Thrips</taxon>
    </lineage>
</organism>